<reference evidence="2" key="1">
    <citation type="journal article" date="2019" name="Int. J. Syst. Evol. Microbiol.">
        <title>The Global Catalogue of Microorganisms (GCM) 10K type strain sequencing project: providing services to taxonomists for standard genome sequencing and annotation.</title>
        <authorList>
            <consortium name="The Broad Institute Genomics Platform"/>
            <consortium name="The Broad Institute Genome Sequencing Center for Infectious Disease"/>
            <person name="Wu L."/>
            <person name="Ma J."/>
        </authorList>
    </citation>
    <scope>NUCLEOTIDE SEQUENCE [LARGE SCALE GENOMIC DNA]</scope>
    <source>
        <strain evidence="2">CCUG 30340</strain>
    </source>
</reference>
<organism evidence="1 2">
    <name type="scientific">Dokdonella ginsengisoli</name>
    <dbReference type="NCBI Taxonomy" id="363846"/>
    <lineage>
        <taxon>Bacteria</taxon>
        <taxon>Pseudomonadati</taxon>
        <taxon>Pseudomonadota</taxon>
        <taxon>Gammaproteobacteria</taxon>
        <taxon>Lysobacterales</taxon>
        <taxon>Rhodanobacteraceae</taxon>
        <taxon>Dokdonella</taxon>
    </lineage>
</organism>
<dbReference type="EMBL" id="JBHSHD010000008">
    <property type="protein sequence ID" value="MFC4821089.1"/>
    <property type="molecule type" value="Genomic_DNA"/>
</dbReference>
<keyword evidence="2" id="KW-1185">Reference proteome</keyword>
<dbReference type="RefSeq" id="WP_380021373.1">
    <property type="nucleotide sequence ID" value="NZ_JBHSHD010000008.1"/>
</dbReference>
<sequence length="300" mass="32050">MSTLHLCDVGLTPDASHALHSMLKILEGRATASWKPAPIETADVLIARSGSHPELIAEWNKRGRPIVLVADECGDSPCTPFVLRHPLRVMPLLSVLDAIAEHLRPPSSPAHETKTGWLAAESLRSLAGNGWHVAHTSSGGDVWVRDGHAYAATATLDRLRGGTLRVDRFGAAVAAPPPGLAHLPLREFGWFVGLHGPADLAPWLAREATYSLRRWPDFGRLGGSAHLIELSALVAAQPRTPAALAETSGRGADVVHRFLAASSLAGLLVVREPAALPPAPRRSAWMRLVGDLRRHLGLPA</sequence>
<accession>A0ABV9QZY7</accession>
<evidence type="ECO:0000313" key="2">
    <source>
        <dbReference type="Proteomes" id="UP001595886"/>
    </source>
</evidence>
<name>A0ABV9QZY7_9GAMM</name>
<proteinExistence type="predicted"/>
<gene>
    <name evidence="1" type="ORF">ACFO6Q_12190</name>
</gene>
<protein>
    <submittedName>
        <fullName evidence="1">Uncharacterized protein</fullName>
    </submittedName>
</protein>
<dbReference type="Proteomes" id="UP001595886">
    <property type="component" value="Unassembled WGS sequence"/>
</dbReference>
<evidence type="ECO:0000313" key="1">
    <source>
        <dbReference type="EMBL" id="MFC4821089.1"/>
    </source>
</evidence>
<comment type="caution">
    <text evidence="1">The sequence shown here is derived from an EMBL/GenBank/DDBJ whole genome shotgun (WGS) entry which is preliminary data.</text>
</comment>